<geneLocation type="plasmid" evidence="2">
    <name>pQBR57</name>
</geneLocation>
<keyword evidence="1" id="KW-0732">Signal</keyword>
<reference evidence="2" key="2">
    <citation type="submission" date="2015-06" db="EMBL/GenBank/DDBJ databases">
        <title>Environmentally co-occuring mercury resistance plasmids are genetically and phenotypically diverse and confer variable context-dependent fitness effects.</title>
        <authorList>
            <person name="Hall J.P.J."/>
            <person name="Harrison E."/>
            <person name="Lilley A.K."/>
            <person name="Paterson S."/>
            <person name="Spiers A.J."/>
            <person name="Brockhurst M.A."/>
        </authorList>
    </citation>
    <scope>NUCLEOTIDE SEQUENCE [LARGE SCALE GENOMIC DNA]</scope>
    <source>
        <strain evidence="2">SBW25</strain>
        <plasmid evidence="2">pQBR57</plasmid>
    </source>
</reference>
<proteinExistence type="predicted"/>
<evidence type="ECO:0000313" key="2">
    <source>
        <dbReference type="EMBL" id="CEK41988.1"/>
    </source>
</evidence>
<reference evidence="2" key="1">
    <citation type="submission" date="2014-12" db="EMBL/GenBank/DDBJ databases">
        <authorList>
            <person name="Hall J."/>
        </authorList>
    </citation>
    <scope>NUCLEOTIDE SEQUENCE [LARGE SCALE GENOMIC DNA]</scope>
    <source>
        <strain evidence="2">SBW25</strain>
        <plasmid evidence="2">pQBR57</plasmid>
    </source>
</reference>
<dbReference type="EMBL" id="LN713926">
    <property type="protein sequence ID" value="CEK41988.1"/>
    <property type="molecule type" value="Genomic_DNA"/>
</dbReference>
<accession>A0A0G4E4R0</accession>
<protein>
    <submittedName>
        <fullName evidence="2">Uncharacterized protein</fullName>
    </submittedName>
</protein>
<keyword evidence="2" id="KW-0614">Plasmid</keyword>
<feature type="chain" id="PRO_5005186955" evidence="1">
    <location>
        <begin position="18"/>
        <end position="154"/>
    </location>
</feature>
<name>A0A0G4E4R0_PSEFS</name>
<gene>
    <name evidence="2" type="ORF">PQBR57_0035</name>
</gene>
<evidence type="ECO:0000256" key="1">
    <source>
        <dbReference type="SAM" id="SignalP"/>
    </source>
</evidence>
<organism evidence="2">
    <name type="scientific">Pseudomonas fluorescens (strain SBW25)</name>
    <dbReference type="NCBI Taxonomy" id="216595"/>
    <lineage>
        <taxon>Bacteria</taxon>
        <taxon>Pseudomonadati</taxon>
        <taxon>Pseudomonadota</taxon>
        <taxon>Gammaproteobacteria</taxon>
        <taxon>Pseudomonadales</taxon>
        <taxon>Pseudomonadaceae</taxon>
        <taxon>Pseudomonas</taxon>
    </lineage>
</organism>
<dbReference type="AlphaFoldDB" id="A0A0G4E4R0"/>
<dbReference type="RefSeq" id="WP_192963210.1">
    <property type="nucleotide sequence ID" value="NZ_LN713926.1"/>
</dbReference>
<feature type="signal peptide" evidence="1">
    <location>
        <begin position="1"/>
        <end position="17"/>
    </location>
</feature>
<sequence length="154" mass="17113">MRYQALCLLFAVGTANAATLEVEVSQGSHESERYTYQLSDERQTLDLRESGRYTVALQDKVRMKDICREAEYRTGIMMTLRQVDKPADGQYKVEVVGQVSTLKSVEEKGRLDCGANMVPVIDNSAFSDTSLIAVGRPKAMVVDGKTTLLLTIKE</sequence>